<dbReference type="SUPFAM" id="SSF46458">
    <property type="entry name" value="Globin-like"/>
    <property type="match status" value="1"/>
</dbReference>
<organism evidence="1 2">
    <name type="scientific">Ancylostoma ceylanicum</name>
    <dbReference type="NCBI Taxonomy" id="53326"/>
    <lineage>
        <taxon>Eukaryota</taxon>
        <taxon>Metazoa</taxon>
        <taxon>Ecdysozoa</taxon>
        <taxon>Nematoda</taxon>
        <taxon>Chromadorea</taxon>
        <taxon>Rhabditida</taxon>
        <taxon>Rhabditina</taxon>
        <taxon>Rhabditomorpha</taxon>
        <taxon>Strongyloidea</taxon>
        <taxon>Ancylostomatidae</taxon>
        <taxon>Ancylostomatinae</taxon>
        <taxon>Ancylostoma</taxon>
    </lineage>
</organism>
<evidence type="ECO:0008006" key="3">
    <source>
        <dbReference type="Google" id="ProtNLM"/>
    </source>
</evidence>
<dbReference type="Gene3D" id="1.10.490.10">
    <property type="entry name" value="Globins"/>
    <property type="match status" value="1"/>
</dbReference>
<protein>
    <recommendedName>
        <fullName evidence="3">Globin family profile domain-containing protein</fullName>
    </recommendedName>
</protein>
<dbReference type="EMBL" id="KE124860">
    <property type="protein sequence ID" value="EPB76581.1"/>
    <property type="molecule type" value="Genomic_DNA"/>
</dbReference>
<dbReference type="GO" id="GO:0020037">
    <property type="term" value="F:heme binding"/>
    <property type="evidence" value="ECO:0007669"/>
    <property type="project" value="InterPro"/>
</dbReference>
<proteinExistence type="predicted"/>
<name>A0A0D6M2N5_9BILA</name>
<dbReference type="InterPro" id="IPR009050">
    <property type="entry name" value="Globin-like_sf"/>
</dbReference>
<dbReference type="AlphaFoldDB" id="A0A0D6M2N5"/>
<keyword evidence="2" id="KW-1185">Reference proteome</keyword>
<evidence type="ECO:0000313" key="2">
    <source>
        <dbReference type="Proteomes" id="UP000054495"/>
    </source>
</evidence>
<reference evidence="1 2" key="1">
    <citation type="submission" date="2013-05" db="EMBL/GenBank/DDBJ databases">
        <title>Draft genome of the parasitic nematode Anyclostoma ceylanicum.</title>
        <authorList>
            <person name="Mitreva M."/>
        </authorList>
    </citation>
    <scope>NUCLEOTIDE SEQUENCE [LARGE SCALE GENOMIC DNA]</scope>
</reference>
<evidence type="ECO:0000313" key="1">
    <source>
        <dbReference type="EMBL" id="EPB76581.1"/>
    </source>
</evidence>
<gene>
    <name evidence="1" type="ORF">ANCCEY_04360</name>
</gene>
<accession>A0A0D6M2N5</accession>
<dbReference type="GO" id="GO:0019825">
    <property type="term" value="F:oxygen binding"/>
    <property type="evidence" value="ECO:0007669"/>
    <property type="project" value="InterPro"/>
</dbReference>
<dbReference type="InterPro" id="IPR012292">
    <property type="entry name" value="Globin/Proto"/>
</dbReference>
<sequence length="210" mass="23560">MSMSIMKECSSDPGPARSTLNITPFEIRYLKYSWEKASSTMDIGCELVARLLNDNRTRFRALIESHSGDLLGSANFAAEDVKKFRRARSVAHGVVMFFNQVISELDEPNSADFIAVISQRLGASHFRMKVWFQAENWLCVKNCLLDTIMAALQVKKTTSFACGKTISMSDKKAREVWYKVIQFVIQNMKRGFLAEALSADNTSTSSSSSE</sequence>
<dbReference type="Proteomes" id="UP000054495">
    <property type="component" value="Unassembled WGS sequence"/>
</dbReference>